<reference evidence="2 4" key="1">
    <citation type="journal article" date="2017" name="Nature">
        <title>The sunflower genome provides insights into oil metabolism, flowering and Asterid evolution.</title>
        <authorList>
            <person name="Badouin H."/>
            <person name="Gouzy J."/>
            <person name="Grassa C.J."/>
            <person name="Murat F."/>
            <person name="Staton S.E."/>
            <person name="Cottret L."/>
            <person name="Lelandais-Briere C."/>
            <person name="Owens G.L."/>
            <person name="Carrere S."/>
            <person name="Mayjonade B."/>
            <person name="Legrand L."/>
            <person name="Gill N."/>
            <person name="Kane N.C."/>
            <person name="Bowers J.E."/>
            <person name="Hubner S."/>
            <person name="Bellec A."/>
            <person name="Berard A."/>
            <person name="Berges H."/>
            <person name="Blanchet N."/>
            <person name="Boniface M.C."/>
            <person name="Brunel D."/>
            <person name="Catrice O."/>
            <person name="Chaidir N."/>
            <person name="Claudel C."/>
            <person name="Donnadieu C."/>
            <person name="Faraut T."/>
            <person name="Fievet G."/>
            <person name="Helmstetter N."/>
            <person name="King M."/>
            <person name="Knapp S.J."/>
            <person name="Lai Z."/>
            <person name="Le Paslier M.C."/>
            <person name="Lippi Y."/>
            <person name="Lorenzon L."/>
            <person name="Mandel J.R."/>
            <person name="Marage G."/>
            <person name="Marchand G."/>
            <person name="Marquand E."/>
            <person name="Bret-Mestries E."/>
            <person name="Morien E."/>
            <person name="Nambeesan S."/>
            <person name="Nguyen T."/>
            <person name="Pegot-Espagnet P."/>
            <person name="Pouilly N."/>
            <person name="Raftis F."/>
            <person name="Sallet E."/>
            <person name="Schiex T."/>
            <person name="Thomas J."/>
            <person name="Vandecasteele C."/>
            <person name="Vares D."/>
            <person name="Vear F."/>
            <person name="Vautrin S."/>
            <person name="Crespi M."/>
            <person name="Mangin B."/>
            <person name="Burke J.M."/>
            <person name="Salse J."/>
            <person name="Munos S."/>
            <person name="Vincourt P."/>
            <person name="Rieseberg L.H."/>
            <person name="Langlade N.B."/>
        </authorList>
    </citation>
    <scope>NUCLEOTIDE SEQUENCE [LARGE SCALE GENOMIC DNA]</scope>
    <source>
        <strain evidence="4">cv. SF193</strain>
        <tissue evidence="2">Leaves</tissue>
    </source>
</reference>
<evidence type="ECO:0000313" key="2">
    <source>
        <dbReference type="EMBL" id="KAF5775836.1"/>
    </source>
</evidence>
<sequence>MHYITPTIIHLRPILSSSFLFSCLPVYSTPATVVFLPINTHECTKIDADFRHWPWRPSTADDGERDAVVRWRFLPT</sequence>
<gene>
    <name evidence="3" type="ORF">HannXRQ_Chr13g0425711</name>
    <name evidence="2" type="ORF">HanXRQr2_Chr13g0616491</name>
</gene>
<dbReference type="EMBL" id="CM007902">
    <property type="protein sequence ID" value="OTG03586.1"/>
    <property type="molecule type" value="Genomic_DNA"/>
</dbReference>
<feature type="signal peptide" evidence="1">
    <location>
        <begin position="1"/>
        <end position="16"/>
    </location>
</feature>
<evidence type="ECO:0000313" key="4">
    <source>
        <dbReference type="Proteomes" id="UP000215914"/>
    </source>
</evidence>
<dbReference type="AlphaFoldDB" id="A0A251SZ79"/>
<dbReference type="Proteomes" id="UP000215914">
    <property type="component" value="Chromosome 13"/>
</dbReference>
<name>A0A251SZ79_HELAN</name>
<keyword evidence="1" id="KW-0732">Signal</keyword>
<reference evidence="3" key="2">
    <citation type="submission" date="2017-02" db="EMBL/GenBank/DDBJ databases">
        <title>Sunflower complete genome.</title>
        <authorList>
            <person name="Langlade N."/>
            <person name="Munos S."/>
        </authorList>
    </citation>
    <scope>NUCLEOTIDE SEQUENCE [LARGE SCALE GENOMIC DNA]</scope>
    <source>
        <tissue evidence="3">Leaves</tissue>
    </source>
</reference>
<feature type="chain" id="PRO_5041059841" description="Secreted protein" evidence="1">
    <location>
        <begin position="17"/>
        <end position="76"/>
    </location>
</feature>
<evidence type="ECO:0000256" key="1">
    <source>
        <dbReference type="SAM" id="SignalP"/>
    </source>
</evidence>
<dbReference type="EMBL" id="MNCJ02000328">
    <property type="protein sequence ID" value="KAF5775836.1"/>
    <property type="molecule type" value="Genomic_DNA"/>
</dbReference>
<reference evidence="2" key="3">
    <citation type="submission" date="2020-06" db="EMBL/GenBank/DDBJ databases">
        <title>Helianthus annuus Genome sequencing and assembly Release 2.</title>
        <authorList>
            <person name="Gouzy J."/>
            <person name="Langlade N."/>
            <person name="Munos S."/>
        </authorList>
    </citation>
    <scope>NUCLEOTIDE SEQUENCE</scope>
    <source>
        <tissue evidence="2">Leaves</tissue>
    </source>
</reference>
<dbReference type="Gramene" id="mRNA:HanXRQr2_Chr13g0616491">
    <property type="protein sequence ID" value="mRNA:HanXRQr2_Chr13g0616491"/>
    <property type="gene ID" value="HanXRQr2_Chr13g0616491"/>
</dbReference>
<accession>A0A251SZ79</accession>
<dbReference type="InParanoid" id="A0A251SZ79"/>
<protein>
    <recommendedName>
        <fullName evidence="5">Secreted protein</fullName>
    </recommendedName>
</protein>
<organism evidence="3 4">
    <name type="scientific">Helianthus annuus</name>
    <name type="common">Common sunflower</name>
    <dbReference type="NCBI Taxonomy" id="4232"/>
    <lineage>
        <taxon>Eukaryota</taxon>
        <taxon>Viridiplantae</taxon>
        <taxon>Streptophyta</taxon>
        <taxon>Embryophyta</taxon>
        <taxon>Tracheophyta</taxon>
        <taxon>Spermatophyta</taxon>
        <taxon>Magnoliopsida</taxon>
        <taxon>eudicotyledons</taxon>
        <taxon>Gunneridae</taxon>
        <taxon>Pentapetalae</taxon>
        <taxon>asterids</taxon>
        <taxon>campanulids</taxon>
        <taxon>Asterales</taxon>
        <taxon>Asteraceae</taxon>
        <taxon>Asteroideae</taxon>
        <taxon>Heliantheae alliance</taxon>
        <taxon>Heliantheae</taxon>
        <taxon>Helianthus</taxon>
    </lineage>
</organism>
<keyword evidence="4" id="KW-1185">Reference proteome</keyword>
<evidence type="ECO:0008006" key="5">
    <source>
        <dbReference type="Google" id="ProtNLM"/>
    </source>
</evidence>
<evidence type="ECO:0000313" key="3">
    <source>
        <dbReference type="EMBL" id="OTG03586.1"/>
    </source>
</evidence>
<proteinExistence type="predicted"/>